<dbReference type="RefSeq" id="WP_386742957.1">
    <property type="nucleotide sequence ID" value="NZ_JBHRYA010000003.1"/>
</dbReference>
<feature type="signal peptide" evidence="11">
    <location>
        <begin position="1"/>
        <end position="21"/>
    </location>
</feature>
<proteinExistence type="inferred from homology"/>
<dbReference type="InterPro" id="IPR036909">
    <property type="entry name" value="Cyt_c-like_dom_sf"/>
</dbReference>
<evidence type="ECO:0000256" key="8">
    <source>
        <dbReference type="ARBA" id="ARBA00023136"/>
    </source>
</evidence>
<feature type="transmembrane region" description="Helical" evidence="10">
    <location>
        <begin position="607"/>
        <end position="631"/>
    </location>
</feature>
<dbReference type="Pfam" id="PF03239">
    <property type="entry name" value="FTR1"/>
    <property type="match status" value="1"/>
</dbReference>
<evidence type="ECO:0000256" key="5">
    <source>
        <dbReference type="ARBA" id="ARBA00022723"/>
    </source>
</evidence>
<dbReference type="Pfam" id="PF00034">
    <property type="entry name" value="Cytochrom_C"/>
    <property type="match status" value="1"/>
</dbReference>
<evidence type="ECO:0000313" key="13">
    <source>
        <dbReference type="EMBL" id="MFC3715859.1"/>
    </source>
</evidence>
<evidence type="ECO:0000256" key="10">
    <source>
        <dbReference type="SAM" id="Phobius"/>
    </source>
</evidence>
<evidence type="ECO:0000256" key="2">
    <source>
        <dbReference type="ARBA" id="ARBA00008333"/>
    </source>
</evidence>
<feature type="chain" id="PRO_5046359265" evidence="11">
    <location>
        <begin position="22"/>
        <end position="643"/>
    </location>
</feature>
<evidence type="ECO:0000256" key="6">
    <source>
        <dbReference type="ARBA" id="ARBA00022989"/>
    </source>
</evidence>
<dbReference type="Gene3D" id="1.10.760.10">
    <property type="entry name" value="Cytochrome c-like domain"/>
    <property type="match status" value="1"/>
</dbReference>
<feature type="transmembrane region" description="Helical" evidence="10">
    <location>
        <begin position="457"/>
        <end position="474"/>
    </location>
</feature>
<evidence type="ECO:0000256" key="4">
    <source>
        <dbReference type="ARBA" id="ARBA00022692"/>
    </source>
</evidence>
<evidence type="ECO:0000259" key="12">
    <source>
        <dbReference type="PROSITE" id="PS51007"/>
    </source>
</evidence>
<evidence type="ECO:0000256" key="7">
    <source>
        <dbReference type="ARBA" id="ARBA00023004"/>
    </source>
</evidence>
<keyword evidence="11" id="KW-0732">Signal</keyword>
<evidence type="ECO:0000256" key="1">
    <source>
        <dbReference type="ARBA" id="ARBA00004141"/>
    </source>
</evidence>
<gene>
    <name evidence="13" type="ORF">ACFONC_06825</name>
</gene>
<protein>
    <submittedName>
        <fullName evidence="13">FTR1 family protein</fullName>
    </submittedName>
</protein>
<comment type="caution">
    <text evidence="13">The sequence shown here is derived from an EMBL/GenBank/DDBJ whole genome shotgun (WGS) entry which is preliminary data.</text>
</comment>
<dbReference type="Proteomes" id="UP001595705">
    <property type="component" value="Unassembled WGS sequence"/>
</dbReference>
<evidence type="ECO:0000256" key="3">
    <source>
        <dbReference type="ARBA" id="ARBA00022617"/>
    </source>
</evidence>
<dbReference type="PANTHER" id="PTHR31632:SF2">
    <property type="entry name" value="PLASMA MEMBRANE IRON PERMEASE"/>
    <property type="match status" value="1"/>
</dbReference>
<keyword evidence="6 10" id="KW-1133">Transmembrane helix</keyword>
<accession>A0ABV7XM62</accession>
<name>A0ABV7XM62_9GAMM</name>
<dbReference type="InterPro" id="IPR004923">
    <property type="entry name" value="FTR1/Fip1/EfeU"/>
</dbReference>
<keyword evidence="3 9" id="KW-0349">Heme</keyword>
<keyword evidence="5 9" id="KW-0479">Metal-binding</keyword>
<dbReference type="InterPro" id="IPR009056">
    <property type="entry name" value="Cyt_c-like_dom"/>
</dbReference>
<feature type="transmembrane region" description="Helical" evidence="10">
    <location>
        <begin position="494"/>
        <end position="512"/>
    </location>
</feature>
<feature type="transmembrane region" description="Helical" evidence="10">
    <location>
        <begin position="532"/>
        <end position="553"/>
    </location>
</feature>
<evidence type="ECO:0000256" key="9">
    <source>
        <dbReference type="PROSITE-ProRule" id="PRU00433"/>
    </source>
</evidence>
<keyword evidence="8 10" id="KW-0472">Membrane</keyword>
<dbReference type="EMBL" id="JBHRYA010000003">
    <property type="protein sequence ID" value="MFC3715859.1"/>
    <property type="molecule type" value="Genomic_DNA"/>
</dbReference>
<sequence>MRTFRLLSMLLLLAVAGAAFANPQAQTLWRLLDYIAVDYPAAVSDGKVVSELEYGEMTEFSATVREGLAQLPAHPSAPALDAQAGALQDAIAAKASPTEVERQARALAEALLEAYPVPRGPDHVPDLSAAAALYQQNCASCHGATGAGDGPISAGMDPPPIDFTDPERARQRSVFALQQVIDQGLEGTTMVSYAHLPEEQRWALAFYVGQFAFPKDGVARGEGLWRDNAEVRAAIPDLTALVQVRPAGLGGLDQAAADDLSAYLRRQPQSAMEIAQADQGGGALALARTRLREGVAAYGDGDAGLARDKVLSAYLDGVEPAEPLIGTRDTALLRELETAMASVRAAIGNGADAAEVQARAKTAEALLDRAEATISDNASAGATTAFVGALVILLREGLEALLIVIAMMAFLRKAGRTEAMPYVHGGWIGALVAGGATWLAATYLIDISGASRELTEGFAALFAAAVLVSVGIWMHGKSQANAWQRYIRDKLSHALSRGSMWFLFLLAFVVVYREAFETVLFYAALWSQGHHGAILAGAAAAVAALAVIAWLMLRYSRRMPFGAFFAVSAALVAVLAVVLAGKGIAALQEAGWVPMAMFDGPRIDLLGIHPTVQGITVQLAVLAVLVIGFVWNTRNARAAVTAR</sequence>
<dbReference type="PANTHER" id="PTHR31632">
    <property type="entry name" value="IRON TRANSPORTER FTH1"/>
    <property type="match status" value="1"/>
</dbReference>
<evidence type="ECO:0000313" key="14">
    <source>
        <dbReference type="Proteomes" id="UP001595705"/>
    </source>
</evidence>
<keyword evidence="4 10" id="KW-0812">Transmembrane</keyword>
<feature type="domain" description="Cytochrome c" evidence="12">
    <location>
        <begin position="125"/>
        <end position="268"/>
    </location>
</feature>
<dbReference type="SUPFAM" id="SSF46626">
    <property type="entry name" value="Cytochrome c"/>
    <property type="match status" value="1"/>
</dbReference>
<dbReference type="PROSITE" id="PS51007">
    <property type="entry name" value="CYTC"/>
    <property type="match status" value="1"/>
</dbReference>
<keyword evidence="14" id="KW-1185">Reference proteome</keyword>
<feature type="transmembrane region" description="Helical" evidence="10">
    <location>
        <begin position="385"/>
        <end position="410"/>
    </location>
</feature>
<keyword evidence="7 9" id="KW-0408">Iron</keyword>
<feature type="transmembrane region" description="Helical" evidence="10">
    <location>
        <begin position="565"/>
        <end position="587"/>
    </location>
</feature>
<feature type="transmembrane region" description="Helical" evidence="10">
    <location>
        <begin position="422"/>
        <end position="445"/>
    </location>
</feature>
<comment type="subcellular location">
    <subcellularLocation>
        <location evidence="1">Membrane</location>
        <topology evidence="1">Multi-pass membrane protein</topology>
    </subcellularLocation>
</comment>
<organism evidence="13 14">
    <name type="scientific">Luteimonas soli</name>
    <dbReference type="NCBI Taxonomy" id="1648966"/>
    <lineage>
        <taxon>Bacteria</taxon>
        <taxon>Pseudomonadati</taxon>
        <taxon>Pseudomonadota</taxon>
        <taxon>Gammaproteobacteria</taxon>
        <taxon>Lysobacterales</taxon>
        <taxon>Lysobacteraceae</taxon>
        <taxon>Luteimonas</taxon>
    </lineage>
</organism>
<evidence type="ECO:0000256" key="11">
    <source>
        <dbReference type="SAM" id="SignalP"/>
    </source>
</evidence>
<comment type="similarity">
    <text evidence="2">Belongs to the oxidase-dependent Fe transporter (OFeT) (TC 9.A.10.1) family.</text>
</comment>
<reference evidence="14" key="1">
    <citation type="journal article" date="2019" name="Int. J. Syst. Evol. Microbiol.">
        <title>The Global Catalogue of Microorganisms (GCM) 10K type strain sequencing project: providing services to taxonomists for standard genome sequencing and annotation.</title>
        <authorList>
            <consortium name="The Broad Institute Genomics Platform"/>
            <consortium name="The Broad Institute Genome Sequencing Center for Infectious Disease"/>
            <person name="Wu L."/>
            <person name="Ma J."/>
        </authorList>
    </citation>
    <scope>NUCLEOTIDE SEQUENCE [LARGE SCALE GENOMIC DNA]</scope>
    <source>
        <strain evidence="14">KCTC 42441</strain>
    </source>
</reference>